<dbReference type="NCBIfam" id="TIGR00434">
    <property type="entry name" value="cysH"/>
    <property type="match status" value="1"/>
</dbReference>
<accession>A0ABS8NCF8</accession>
<dbReference type="GO" id="GO:0004604">
    <property type="term" value="F:phosphoadenylyl-sulfate reductase (thioredoxin) activity"/>
    <property type="evidence" value="ECO:0007669"/>
    <property type="project" value="UniProtKB-EC"/>
</dbReference>
<dbReference type="Gene3D" id="3.40.50.620">
    <property type="entry name" value="HUPs"/>
    <property type="match status" value="1"/>
</dbReference>
<comment type="function">
    <text evidence="4">Catalyzes the formation of sulfite from adenosine 5'-phosphosulfate (APS) using thioredoxin as an electron donor.</text>
</comment>
<keyword evidence="4" id="KW-0479">Metal-binding</keyword>
<feature type="active site" description="Nucleophile; cysteine thiosulfonate intermediate" evidence="4">
    <location>
        <position position="308"/>
    </location>
</feature>
<feature type="binding site" evidence="4">
    <location>
        <position position="282"/>
    </location>
    <ligand>
        <name>[4Fe-4S] cluster</name>
        <dbReference type="ChEBI" id="CHEBI:49883"/>
    </ligand>
</feature>
<feature type="region of interest" description="Disordered" evidence="5">
    <location>
        <begin position="55"/>
        <end position="74"/>
    </location>
</feature>
<comment type="subcellular location">
    <subcellularLocation>
        <location evidence="4">Cytoplasm</location>
    </subcellularLocation>
</comment>
<organism evidence="7 8">
    <name type="scientific">Rhodopirellula halodulae</name>
    <dbReference type="NCBI Taxonomy" id="2894198"/>
    <lineage>
        <taxon>Bacteria</taxon>
        <taxon>Pseudomonadati</taxon>
        <taxon>Planctomycetota</taxon>
        <taxon>Planctomycetia</taxon>
        <taxon>Pirellulales</taxon>
        <taxon>Pirellulaceae</taxon>
        <taxon>Rhodopirellula</taxon>
    </lineage>
</organism>
<dbReference type="PANTHER" id="PTHR46509:SF1">
    <property type="entry name" value="PHOSPHOADENOSINE PHOSPHOSULFATE REDUCTASE"/>
    <property type="match status" value="1"/>
</dbReference>
<proteinExistence type="inferred from homology"/>
<dbReference type="RefSeq" id="WP_230271255.1">
    <property type="nucleotide sequence ID" value="NZ_JAJKFW010000006.1"/>
</dbReference>
<dbReference type="PANTHER" id="PTHR46509">
    <property type="entry name" value="PHOSPHOADENOSINE PHOSPHOSULFATE REDUCTASE"/>
    <property type="match status" value="1"/>
</dbReference>
<keyword evidence="2 4" id="KW-0560">Oxidoreductase</keyword>
<evidence type="ECO:0000256" key="1">
    <source>
        <dbReference type="ARBA" id="ARBA00009732"/>
    </source>
</evidence>
<keyword evidence="4" id="KW-0411">Iron-sulfur</keyword>
<comment type="pathway">
    <text evidence="3 4">Sulfur metabolism; hydrogen sulfide biosynthesis; sulfite from sulfate.</text>
</comment>
<dbReference type="Proteomes" id="UP001430306">
    <property type="component" value="Unassembled WGS sequence"/>
</dbReference>
<evidence type="ECO:0000259" key="6">
    <source>
        <dbReference type="Pfam" id="PF01507"/>
    </source>
</evidence>
<dbReference type="NCBIfam" id="NF002537">
    <property type="entry name" value="PRK02090.1"/>
    <property type="match status" value="1"/>
</dbReference>
<protein>
    <recommendedName>
        <fullName evidence="4">Adenosine 5'-phosphosulfate reductase</fullName>
        <shortName evidence="4">APS reductase</shortName>
        <ecNumber evidence="4">1.8.4.10</ecNumber>
    </recommendedName>
    <alternativeName>
        <fullName evidence="4">5'-adenylylsulfate reductase</fullName>
    </alternativeName>
    <alternativeName>
        <fullName evidence="4">Thioredoxin-dependent 5'-adenylylsulfate reductase</fullName>
    </alternativeName>
</protein>
<dbReference type="InterPro" id="IPR014729">
    <property type="entry name" value="Rossmann-like_a/b/a_fold"/>
</dbReference>
<keyword evidence="4" id="KW-0963">Cytoplasm</keyword>
<comment type="cofactor">
    <cofactor evidence="4">
        <name>[4Fe-4S] cluster</name>
        <dbReference type="ChEBI" id="CHEBI:49883"/>
    </cofactor>
    <text evidence="4">Binds 1 [4Fe-4S] cluster per subunit.</text>
</comment>
<dbReference type="HAMAP" id="MF_00063">
    <property type="entry name" value="CysH"/>
    <property type="match status" value="1"/>
</dbReference>
<comment type="caution">
    <text evidence="7">The sequence shown here is derived from an EMBL/GenBank/DDBJ whole genome shotgun (WGS) entry which is preliminary data.</text>
</comment>
<dbReference type="CDD" id="cd23945">
    <property type="entry name" value="PAPS_reductase"/>
    <property type="match status" value="1"/>
</dbReference>
<feature type="binding site" evidence="4">
    <location>
        <position position="285"/>
    </location>
    <ligand>
        <name>[4Fe-4S] cluster</name>
        <dbReference type="ChEBI" id="CHEBI:49883"/>
    </ligand>
</feature>
<feature type="region of interest" description="Disordered" evidence="5">
    <location>
        <begin position="1"/>
        <end position="47"/>
    </location>
</feature>
<feature type="domain" description="Phosphoadenosine phosphosulphate reductase" evidence="6">
    <location>
        <begin position="119"/>
        <end position="288"/>
    </location>
</feature>
<evidence type="ECO:0000256" key="4">
    <source>
        <dbReference type="HAMAP-Rule" id="MF_00063"/>
    </source>
</evidence>
<dbReference type="InterPro" id="IPR004511">
    <property type="entry name" value="PAPS/APS_Rdtase"/>
</dbReference>
<feature type="compositionally biased region" description="Low complexity" evidence="5">
    <location>
        <begin position="13"/>
        <end position="25"/>
    </location>
</feature>
<name>A0ABS8NCF8_9BACT</name>
<feature type="binding site" evidence="4">
    <location>
        <position position="200"/>
    </location>
    <ligand>
        <name>[4Fe-4S] cluster</name>
        <dbReference type="ChEBI" id="CHEBI:49883"/>
    </ligand>
</feature>
<dbReference type="SUPFAM" id="SSF52402">
    <property type="entry name" value="Adenine nucleotide alpha hydrolases-like"/>
    <property type="match status" value="1"/>
</dbReference>
<feature type="binding site" evidence="4">
    <location>
        <position position="199"/>
    </location>
    <ligand>
        <name>[4Fe-4S] cluster</name>
        <dbReference type="ChEBI" id="CHEBI:49883"/>
    </ligand>
</feature>
<evidence type="ECO:0000313" key="7">
    <source>
        <dbReference type="EMBL" id="MCC9641247.1"/>
    </source>
</evidence>
<gene>
    <name evidence="4" type="primary">cysH</name>
    <name evidence="7" type="ORF">LOC71_03100</name>
</gene>
<dbReference type="EMBL" id="JAJKFW010000006">
    <property type="protein sequence ID" value="MCC9641247.1"/>
    <property type="molecule type" value="Genomic_DNA"/>
</dbReference>
<sequence length="314" mass="34922">MSIRMNEPAVTNPSSVTPQSSSASSPRDDSAADAQPSSVAKPSLRVLSPAEIAHNEAAKGTDVDSQGIPNVRGALAADPPLHPTEEFLAELKRESDALESATPQEILKWAADRFAPKFTMATAFGPEGMTILHMLSTIAPETPVFNLETGYQFKETLELRERVKERYGIEVQYKYPDTTVEEFEAEHGGPLYKTDPNRCCFERKLRVLHRAASGWHAWASAIRRDQSEDRAKAPIVGWDKKFQLVKISPLANWTKKDVWSLIFKENIPYNPLHDQGYPSIGCQACTRPVQLGEDERAGRWSGFQKTECGLHTSD</sequence>
<keyword evidence="8" id="KW-1185">Reference proteome</keyword>
<evidence type="ECO:0000256" key="3">
    <source>
        <dbReference type="ARBA" id="ARBA00024327"/>
    </source>
</evidence>
<dbReference type="InterPro" id="IPR002500">
    <property type="entry name" value="PAPS_reduct_dom"/>
</dbReference>
<dbReference type="Pfam" id="PF01507">
    <property type="entry name" value="PAPS_reduct"/>
    <property type="match status" value="1"/>
</dbReference>
<dbReference type="EC" id="1.8.4.10" evidence="4"/>
<evidence type="ECO:0000256" key="5">
    <source>
        <dbReference type="SAM" id="MobiDB-lite"/>
    </source>
</evidence>
<evidence type="ECO:0000256" key="2">
    <source>
        <dbReference type="ARBA" id="ARBA00023002"/>
    </source>
</evidence>
<reference evidence="7" key="1">
    <citation type="submission" date="2021-11" db="EMBL/GenBank/DDBJ databases">
        <title>Genome sequence.</title>
        <authorList>
            <person name="Sun Q."/>
        </authorList>
    </citation>
    <scope>NUCLEOTIDE SEQUENCE</scope>
    <source>
        <strain evidence="7">JC740</strain>
    </source>
</reference>
<evidence type="ECO:0000313" key="8">
    <source>
        <dbReference type="Proteomes" id="UP001430306"/>
    </source>
</evidence>
<keyword evidence="4" id="KW-0408">Iron</keyword>
<comment type="catalytic activity">
    <reaction evidence="4">
        <text>[thioredoxin]-disulfide + sulfite + AMP + 2 H(+) = adenosine 5'-phosphosulfate + [thioredoxin]-dithiol</text>
        <dbReference type="Rhea" id="RHEA:21976"/>
        <dbReference type="Rhea" id="RHEA-COMP:10698"/>
        <dbReference type="Rhea" id="RHEA-COMP:10700"/>
        <dbReference type="ChEBI" id="CHEBI:15378"/>
        <dbReference type="ChEBI" id="CHEBI:17359"/>
        <dbReference type="ChEBI" id="CHEBI:29950"/>
        <dbReference type="ChEBI" id="CHEBI:50058"/>
        <dbReference type="ChEBI" id="CHEBI:58243"/>
        <dbReference type="ChEBI" id="CHEBI:456215"/>
        <dbReference type="EC" id="1.8.4.10"/>
    </reaction>
</comment>
<comment type="similarity">
    <text evidence="1 4">Belongs to the PAPS reductase family. CysH subfamily.</text>
</comment>